<feature type="region of interest" description="Disordered" evidence="1">
    <location>
        <begin position="90"/>
        <end position="116"/>
    </location>
</feature>
<proteinExistence type="predicted"/>
<feature type="compositionally biased region" description="Polar residues" evidence="1">
    <location>
        <begin position="104"/>
        <end position="116"/>
    </location>
</feature>
<accession>A0A383DH04</accession>
<feature type="non-terminal residue" evidence="2">
    <location>
        <position position="116"/>
    </location>
</feature>
<gene>
    <name evidence="2" type="ORF">METZ01_LOCUS496616</name>
</gene>
<evidence type="ECO:0000256" key="1">
    <source>
        <dbReference type="SAM" id="MobiDB-lite"/>
    </source>
</evidence>
<name>A0A383DH04_9ZZZZ</name>
<organism evidence="2">
    <name type="scientific">marine metagenome</name>
    <dbReference type="NCBI Taxonomy" id="408172"/>
    <lineage>
        <taxon>unclassified sequences</taxon>
        <taxon>metagenomes</taxon>
        <taxon>ecological metagenomes</taxon>
    </lineage>
</organism>
<reference evidence="2" key="1">
    <citation type="submission" date="2018-05" db="EMBL/GenBank/DDBJ databases">
        <authorList>
            <person name="Lanie J.A."/>
            <person name="Ng W.-L."/>
            <person name="Kazmierczak K.M."/>
            <person name="Andrzejewski T.M."/>
            <person name="Davidsen T.M."/>
            <person name="Wayne K.J."/>
            <person name="Tettelin H."/>
            <person name="Glass J.I."/>
            <person name="Rusch D."/>
            <person name="Podicherti R."/>
            <person name="Tsui H.-C.T."/>
            <person name="Winkler M.E."/>
        </authorList>
    </citation>
    <scope>NUCLEOTIDE SEQUENCE</scope>
</reference>
<dbReference type="EMBL" id="UINC01217247">
    <property type="protein sequence ID" value="SVE43762.1"/>
    <property type="molecule type" value="Genomic_DNA"/>
</dbReference>
<dbReference type="AlphaFoldDB" id="A0A383DH04"/>
<evidence type="ECO:0000313" key="2">
    <source>
        <dbReference type="EMBL" id="SVE43762.1"/>
    </source>
</evidence>
<protein>
    <submittedName>
        <fullName evidence="2">Uncharacterized protein</fullName>
    </submittedName>
</protein>
<sequence>MLDYVALQRTIMYSYSVNIYDEHLDELVTLAKSGDITAAREGLRTFTKKHPHKLLAWKFLADLASSTKERSDAIRRAQLLAPGDPWVIEAKKQSKPPGYKPENYSKTNNSAALESQ</sequence>